<dbReference type="SUPFAM" id="SSF57903">
    <property type="entry name" value="FYVE/PHD zinc finger"/>
    <property type="match status" value="1"/>
</dbReference>
<dbReference type="PROSITE" id="PS50004">
    <property type="entry name" value="C2"/>
    <property type="match status" value="4"/>
</dbReference>
<feature type="domain" description="C2" evidence="6">
    <location>
        <begin position="588"/>
        <end position="715"/>
    </location>
</feature>
<feature type="compositionally biased region" description="Polar residues" evidence="5">
    <location>
        <begin position="877"/>
        <end position="893"/>
    </location>
</feature>
<keyword evidence="2" id="KW-0677">Repeat</keyword>
<feature type="compositionally biased region" description="Basic and acidic residues" evidence="5">
    <location>
        <begin position="792"/>
        <end position="814"/>
    </location>
</feature>
<feature type="region of interest" description="Disordered" evidence="5">
    <location>
        <begin position="1047"/>
        <end position="1092"/>
    </location>
</feature>
<evidence type="ECO:0000259" key="7">
    <source>
        <dbReference type="PROSITE" id="PS50916"/>
    </source>
</evidence>
<keyword evidence="3" id="KW-0472">Membrane</keyword>
<feature type="compositionally biased region" description="Basic residues" evidence="5">
    <location>
        <begin position="748"/>
        <end position="761"/>
    </location>
</feature>
<feature type="compositionally biased region" description="Polar residues" evidence="5">
    <location>
        <begin position="906"/>
        <end position="922"/>
    </location>
</feature>
<feature type="coiled-coil region" evidence="4">
    <location>
        <begin position="24"/>
        <end position="51"/>
    </location>
</feature>
<sequence>MSDDIYIDVNYLTESERDTILQVLSKDEELRKQEKKRISKLKTELDEIKKRGASEEEIRSSHICARCRSPLGLVFNSGALCRKCETRVCKGCRKEYSTSSWLCVLCAKIREVRAESGAWFFEEERRRGDRPQLYGSALVRASFRRAKPASLPRKAVVKDVEPSSPPVITLSLENGGRKLHRPVPVHMSRLVEKETEEEEEATTEEAEVNQNYKQYVKANPIPQKEDEEPSERHKKDSSASSHSSSTSRGSPVHDLGNDAVESVHEETVFDHLVNQQNTRDEASEEMFEDKSDDTPEYNNTNGHIEDELQHYEEKINKWEIEGEESEFTREEKVSKWEIETEENEYTSEEKVNKWEIEREESEFASEEKVNKWEIETEEIGHRSEDRKPEAAIEIKTTWHEVAHEWANTGDMNEQPLQDTYPPKVLLDVRPASPDSETTGEFFTPLVTPLHSQTGTPAQSEENLTSGSELYEDAGEATPVKGNTTPVVELSAQDDEGKIRDVTIANPEITCSTFPDDGAEPQDGHRTPTQEDDMEDIDQAFASYERDHPDMGKQKTLQEQLNIISMGSRESIVSYYSDAGEGRFGNIPVTGEVLFGLKYDKHKYQLEVQIHRAKGIAAADEKRGKSDPYVKVYLLPDKTRGGKRKTKVKKNTLDPDFDEILKFKIGYDEMLTRTLWLAMWNHDTFGHNDFLGEVMLPLDTYQESGFTWEDPSPNWYPLQERRPQPSLMSYCGDLTVSLMFEPGDESNKDKKKKKKSKGKLHVQLKEARNLPAKDASGYSDPFVKRSLPKFFEKDISDKTEKKQDSQGTPEPHEEVPLVSQTQSHENLAFEEEEKHLEPKDTSTDSTASTMDTTLESTTSSESQDIKDGQMESGDDSGISVNQLSGSDANQSESNMIDEGQEVKDSKQSGSDSGNHVNGTNAEATSKDGDENEDAELGHDMKPFLKAISTFATKLAMVSPPEIKVDKPTTLFAVAKGDSTDSPVKNEKQPSPVTSRRHTDHEIKKKSNLSPDEALVIRRHSDFAVSVPISTNEELALADLKRHGYGAYGAQRETRKGSLPEVKGRRGSSPQWSPRLQRKMQEDARKGKKKEEKRKTLAELASEAGYTTNVQETPTAAETKAVQRITRAEESHESLISDMEEENYGSGISVTGELFVSMRYEMRLSKFELHVHSANNLASADSKKGSSDPYVKTYLLPDKRSKRKTNVKKETLNPNFDEILEYFIGYDELLTRTLSLSVWHSALGSNDFLGEVKIPMSDFVEAHGNSIQQWVARWFTLTNKRDETDGLPSNPCELVLALKYVTPDKVKNKKGRHKGELHVHLLEARNLPGMDADGMSDPYCKCYLLPDKKGKTKHKTPIIKRTLNPTFDHKFCYEEISQDELKERVLEVTIYDFDRASSDEFIGGVRLGLGTSSNEWDDSTEDESQIWHTMLNRANVWIQVVVPLRSSMVSKKQV</sequence>
<dbReference type="Pfam" id="PF00168">
    <property type="entry name" value="C2"/>
    <property type="match status" value="4"/>
</dbReference>
<dbReference type="PANTHER" id="PTHR45716:SF2">
    <property type="entry name" value="BITESIZE, ISOFORM I"/>
    <property type="match status" value="1"/>
</dbReference>
<accession>A0ABN8LXU6</accession>
<keyword evidence="9" id="KW-1185">Reference proteome</keyword>
<feature type="compositionally biased region" description="Low complexity" evidence="5">
    <location>
        <begin position="238"/>
        <end position="250"/>
    </location>
</feature>
<feature type="region of interest" description="Disordered" evidence="5">
    <location>
        <begin position="974"/>
        <end position="1007"/>
    </location>
</feature>
<dbReference type="Gene3D" id="3.30.40.10">
    <property type="entry name" value="Zinc/RING finger domain, C3HC4 (zinc finger)"/>
    <property type="match status" value="1"/>
</dbReference>
<organism evidence="8 9">
    <name type="scientific">Porites evermanni</name>
    <dbReference type="NCBI Taxonomy" id="104178"/>
    <lineage>
        <taxon>Eukaryota</taxon>
        <taxon>Metazoa</taxon>
        <taxon>Cnidaria</taxon>
        <taxon>Anthozoa</taxon>
        <taxon>Hexacorallia</taxon>
        <taxon>Scleractinia</taxon>
        <taxon>Fungiina</taxon>
        <taxon>Poritidae</taxon>
        <taxon>Porites</taxon>
    </lineage>
</organism>
<comment type="subcellular location">
    <subcellularLocation>
        <location evidence="1">Membrane</location>
    </subcellularLocation>
</comment>
<evidence type="ECO:0000256" key="1">
    <source>
        <dbReference type="ARBA" id="ARBA00004370"/>
    </source>
</evidence>
<feature type="region of interest" description="Disordered" evidence="5">
    <location>
        <begin position="792"/>
        <end position="939"/>
    </location>
</feature>
<dbReference type="Gene3D" id="2.60.40.150">
    <property type="entry name" value="C2 domain"/>
    <property type="match status" value="4"/>
</dbReference>
<evidence type="ECO:0000259" key="6">
    <source>
        <dbReference type="PROSITE" id="PS50004"/>
    </source>
</evidence>
<dbReference type="InterPro" id="IPR011011">
    <property type="entry name" value="Znf_FYVE_PHD"/>
</dbReference>
<feature type="compositionally biased region" description="Basic and acidic residues" evidence="5">
    <location>
        <begin position="831"/>
        <end position="841"/>
    </location>
</feature>
<proteinExistence type="predicted"/>
<feature type="compositionally biased region" description="Basic and acidic residues" evidence="5">
    <location>
        <begin position="1077"/>
        <end position="1092"/>
    </location>
</feature>
<feature type="domain" description="C2" evidence="6">
    <location>
        <begin position="1148"/>
        <end position="1269"/>
    </location>
</feature>
<dbReference type="InterPro" id="IPR043567">
    <property type="entry name" value="SYTL1-5_C2B"/>
</dbReference>
<evidence type="ECO:0000256" key="5">
    <source>
        <dbReference type="SAM" id="MobiDB-lite"/>
    </source>
</evidence>
<dbReference type="PANTHER" id="PTHR45716">
    <property type="entry name" value="BITESIZE, ISOFORM I"/>
    <property type="match status" value="1"/>
</dbReference>
<evidence type="ECO:0000256" key="2">
    <source>
        <dbReference type="ARBA" id="ARBA00022737"/>
    </source>
</evidence>
<comment type="caution">
    <text evidence="8">The sequence shown here is derived from an EMBL/GenBank/DDBJ whole genome shotgun (WGS) entry which is preliminary data.</text>
</comment>
<dbReference type="InterPro" id="IPR035892">
    <property type="entry name" value="C2_domain_sf"/>
</dbReference>
<feature type="region of interest" description="Disordered" evidence="5">
    <location>
        <begin position="510"/>
        <end position="530"/>
    </location>
</feature>
<evidence type="ECO:0008006" key="10">
    <source>
        <dbReference type="Google" id="ProtNLM"/>
    </source>
</evidence>
<dbReference type="SMART" id="SM00239">
    <property type="entry name" value="C2"/>
    <property type="match status" value="4"/>
</dbReference>
<feature type="compositionally biased region" description="Low complexity" evidence="5">
    <location>
        <begin position="842"/>
        <end position="861"/>
    </location>
</feature>
<feature type="region of interest" description="Disordered" evidence="5">
    <location>
        <begin position="273"/>
        <end position="301"/>
    </location>
</feature>
<evidence type="ECO:0000313" key="9">
    <source>
        <dbReference type="Proteomes" id="UP001159427"/>
    </source>
</evidence>
<feature type="region of interest" description="Disordered" evidence="5">
    <location>
        <begin position="740"/>
        <end position="780"/>
    </location>
</feature>
<protein>
    <recommendedName>
        <fullName evidence="10">Synaptotagmin-like protein 4</fullName>
    </recommendedName>
</protein>
<dbReference type="Pfam" id="PF02318">
    <property type="entry name" value="FYVE_2"/>
    <property type="match status" value="1"/>
</dbReference>
<dbReference type="CDD" id="cd08521">
    <property type="entry name" value="C2A_SLP"/>
    <property type="match status" value="2"/>
</dbReference>
<feature type="domain" description="C2" evidence="6">
    <location>
        <begin position="1288"/>
        <end position="1426"/>
    </location>
</feature>
<dbReference type="InterPro" id="IPR000008">
    <property type="entry name" value="C2_dom"/>
</dbReference>
<keyword evidence="4" id="KW-0175">Coiled coil</keyword>
<dbReference type="CDD" id="cd04020">
    <property type="entry name" value="C2B_SLP_1-2-3-4"/>
    <property type="match status" value="1"/>
</dbReference>
<reference evidence="8 9" key="1">
    <citation type="submission" date="2022-05" db="EMBL/GenBank/DDBJ databases">
        <authorList>
            <consortium name="Genoscope - CEA"/>
            <person name="William W."/>
        </authorList>
    </citation>
    <scope>NUCLEOTIDE SEQUENCE [LARGE SCALE GENOMIC DNA]</scope>
</reference>
<dbReference type="SUPFAM" id="SSF49562">
    <property type="entry name" value="C2 domain (Calcium/lipid-binding domain, CaLB)"/>
    <property type="match status" value="4"/>
</dbReference>
<dbReference type="EMBL" id="CALNXI010000159">
    <property type="protein sequence ID" value="CAH3020803.1"/>
    <property type="molecule type" value="Genomic_DNA"/>
</dbReference>
<feature type="region of interest" description="Disordered" evidence="5">
    <location>
        <begin position="178"/>
        <end position="256"/>
    </location>
</feature>
<evidence type="ECO:0000313" key="8">
    <source>
        <dbReference type="EMBL" id="CAH3020803.1"/>
    </source>
</evidence>
<dbReference type="InterPro" id="IPR041282">
    <property type="entry name" value="FYVE_2"/>
</dbReference>
<feature type="compositionally biased region" description="Basic and acidic residues" evidence="5">
    <location>
        <begin position="1050"/>
        <end position="1062"/>
    </location>
</feature>
<feature type="compositionally biased region" description="Acidic residues" evidence="5">
    <location>
        <begin position="194"/>
        <end position="207"/>
    </location>
</feature>
<feature type="domain" description="C2" evidence="6">
    <location>
        <begin position="740"/>
        <end position="862"/>
    </location>
</feature>
<feature type="domain" description="RabBD" evidence="7">
    <location>
        <begin position="6"/>
        <end position="123"/>
    </location>
</feature>
<evidence type="ECO:0000256" key="3">
    <source>
        <dbReference type="ARBA" id="ARBA00023136"/>
    </source>
</evidence>
<dbReference type="PROSITE" id="PS50916">
    <property type="entry name" value="RABBD"/>
    <property type="match status" value="1"/>
</dbReference>
<dbReference type="PRINTS" id="PR00360">
    <property type="entry name" value="C2DOMAIN"/>
</dbReference>
<name>A0ABN8LXU6_9CNID</name>
<dbReference type="InterPro" id="IPR013083">
    <property type="entry name" value="Znf_RING/FYVE/PHD"/>
</dbReference>
<evidence type="ECO:0000256" key="4">
    <source>
        <dbReference type="SAM" id="Coils"/>
    </source>
</evidence>
<dbReference type="InterPro" id="IPR010911">
    <property type="entry name" value="Rab_BD"/>
</dbReference>
<dbReference type="Proteomes" id="UP001159427">
    <property type="component" value="Unassembled WGS sequence"/>
</dbReference>
<gene>
    <name evidence="8" type="ORF">PEVE_00008639</name>
</gene>
<dbReference type="CDD" id="cd15747">
    <property type="entry name" value="FYVE_Slp3_4_5"/>
    <property type="match status" value="1"/>
</dbReference>